<proteinExistence type="predicted"/>
<accession>A0A6J7ETF6</accession>
<evidence type="ECO:0000313" key="1">
    <source>
        <dbReference type="EMBL" id="CAB4882673.1"/>
    </source>
</evidence>
<reference evidence="1" key="1">
    <citation type="submission" date="2020-05" db="EMBL/GenBank/DDBJ databases">
        <authorList>
            <person name="Chiriac C."/>
            <person name="Salcher M."/>
            <person name="Ghai R."/>
            <person name="Kavagutti S V."/>
        </authorList>
    </citation>
    <scope>NUCLEOTIDE SEQUENCE</scope>
</reference>
<dbReference type="AlphaFoldDB" id="A0A6J7ETF6"/>
<protein>
    <submittedName>
        <fullName evidence="1">Unannotated protein</fullName>
    </submittedName>
</protein>
<name>A0A6J7ETF6_9ZZZZ</name>
<sequence>MLIENLPVRSTRGSVRASFSKQISRSSGSSDREQIAFAVIPPSVPSLSRAQTTATPVGNRAKACLRPSGLVGSSVLIAWIIALVRPTVGRDQLAVMLEVLI</sequence>
<organism evidence="1">
    <name type="scientific">freshwater metagenome</name>
    <dbReference type="NCBI Taxonomy" id="449393"/>
    <lineage>
        <taxon>unclassified sequences</taxon>
        <taxon>metagenomes</taxon>
        <taxon>ecological metagenomes</taxon>
    </lineage>
</organism>
<gene>
    <name evidence="1" type="ORF">UFOPK3444_01593</name>
</gene>
<dbReference type="EMBL" id="CAFBLU010000050">
    <property type="protein sequence ID" value="CAB4882673.1"/>
    <property type="molecule type" value="Genomic_DNA"/>
</dbReference>